<keyword evidence="2" id="KW-1185">Reference proteome</keyword>
<dbReference type="Gene3D" id="3.30.420.10">
    <property type="entry name" value="Ribonuclease H-like superfamily/Ribonuclease H"/>
    <property type="match status" value="1"/>
</dbReference>
<comment type="caution">
    <text evidence="1">The sequence shown here is derived from an EMBL/GenBank/DDBJ whole genome shotgun (WGS) entry which is preliminary data.</text>
</comment>
<evidence type="ECO:0000313" key="1">
    <source>
        <dbReference type="EMBL" id="MBW0513439.1"/>
    </source>
</evidence>
<accession>A0A9Q3E243</accession>
<proteinExistence type="predicted"/>
<evidence type="ECO:0008006" key="3">
    <source>
        <dbReference type="Google" id="ProtNLM"/>
    </source>
</evidence>
<dbReference type="OrthoDB" id="2417635at2759"/>
<sequence>MNEQVEVGMAGYCEELTLIEDRAPIYTSISSQHWKDENENLKLVWPAYSPALNPIKMKYIVMHILNPKKMDKLKNSVNSVWETLPLIRMRPYSYLCLKVSRW</sequence>
<organism evidence="1 2">
    <name type="scientific">Austropuccinia psidii MF-1</name>
    <dbReference type="NCBI Taxonomy" id="1389203"/>
    <lineage>
        <taxon>Eukaryota</taxon>
        <taxon>Fungi</taxon>
        <taxon>Dikarya</taxon>
        <taxon>Basidiomycota</taxon>
        <taxon>Pucciniomycotina</taxon>
        <taxon>Pucciniomycetes</taxon>
        <taxon>Pucciniales</taxon>
        <taxon>Sphaerophragmiaceae</taxon>
        <taxon>Austropuccinia</taxon>
    </lineage>
</organism>
<name>A0A9Q3E243_9BASI</name>
<dbReference type="Proteomes" id="UP000765509">
    <property type="component" value="Unassembled WGS sequence"/>
</dbReference>
<reference evidence="1" key="1">
    <citation type="submission" date="2021-03" db="EMBL/GenBank/DDBJ databases">
        <title>Draft genome sequence of rust myrtle Austropuccinia psidii MF-1, a brazilian biotype.</title>
        <authorList>
            <person name="Quecine M.C."/>
            <person name="Pachon D.M.R."/>
            <person name="Bonatelli M.L."/>
            <person name="Correr F.H."/>
            <person name="Franceschini L.M."/>
            <person name="Leite T.F."/>
            <person name="Margarido G.R.A."/>
            <person name="Almeida C.A."/>
            <person name="Ferrarezi J.A."/>
            <person name="Labate C.A."/>
        </authorList>
    </citation>
    <scope>NUCLEOTIDE SEQUENCE</scope>
    <source>
        <strain evidence="1">MF-1</strain>
    </source>
</reference>
<gene>
    <name evidence="1" type="ORF">O181_053154</name>
</gene>
<dbReference type="InterPro" id="IPR036397">
    <property type="entry name" value="RNaseH_sf"/>
</dbReference>
<dbReference type="EMBL" id="AVOT02023419">
    <property type="protein sequence ID" value="MBW0513439.1"/>
    <property type="molecule type" value="Genomic_DNA"/>
</dbReference>
<evidence type="ECO:0000313" key="2">
    <source>
        <dbReference type="Proteomes" id="UP000765509"/>
    </source>
</evidence>
<dbReference type="AlphaFoldDB" id="A0A9Q3E243"/>
<protein>
    <recommendedName>
        <fullName evidence="3">Tc1-like transposase DDE domain-containing protein</fullName>
    </recommendedName>
</protein>
<dbReference type="GO" id="GO:0003676">
    <property type="term" value="F:nucleic acid binding"/>
    <property type="evidence" value="ECO:0007669"/>
    <property type="project" value="InterPro"/>
</dbReference>